<accession>A0A926HV59</accession>
<dbReference type="InterPro" id="IPR025664">
    <property type="entry name" value="Spore_III_AC/AD"/>
</dbReference>
<dbReference type="Pfam" id="PF06686">
    <property type="entry name" value="SpoIIIAC"/>
    <property type="match status" value="1"/>
</dbReference>
<keyword evidence="3" id="KW-1185">Reference proteome</keyword>
<organism evidence="2 3">
    <name type="scientific">Guopingia tenuis</name>
    <dbReference type="NCBI Taxonomy" id="2763656"/>
    <lineage>
        <taxon>Bacteria</taxon>
        <taxon>Bacillati</taxon>
        <taxon>Bacillota</taxon>
        <taxon>Clostridia</taxon>
        <taxon>Christensenellales</taxon>
        <taxon>Christensenellaceae</taxon>
        <taxon>Guopingia</taxon>
    </lineage>
</organism>
<keyword evidence="1" id="KW-0472">Membrane</keyword>
<dbReference type="Proteomes" id="UP000617951">
    <property type="component" value="Unassembled WGS sequence"/>
</dbReference>
<keyword evidence="1" id="KW-1133">Transmembrane helix</keyword>
<feature type="transmembrane region" description="Helical" evidence="1">
    <location>
        <begin position="6"/>
        <end position="24"/>
    </location>
</feature>
<dbReference type="RefSeq" id="WP_249280092.1">
    <property type="nucleotide sequence ID" value="NZ_JACRSS010000001.1"/>
</dbReference>
<evidence type="ECO:0000313" key="3">
    <source>
        <dbReference type="Proteomes" id="UP000617951"/>
    </source>
</evidence>
<dbReference type="InterPro" id="IPR009570">
    <property type="entry name" value="Spore_III_AC"/>
</dbReference>
<gene>
    <name evidence="2" type="primary">spoIIIAC</name>
    <name evidence="2" type="ORF">H8693_01580</name>
</gene>
<dbReference type="AlphaFoldDB" id="A0A926HV59"/>
<sequence length="65" mass="6991">MSIDLVFKIAAIGILVAVLNQVLVHSGREDMATMVSITGLIIVLLMVVNLVSDLFASVKNIFGLY</sequence>
<dbReference type="EMBL" id="JACRSS010000001">
    <property type="protein sequence ID" value="MBC8537619.1"/>
    <property type="molecule type" value="Genomic_DNA"/>
</dbReference>
<dbReference type="NCBIfam" id="TIGR02848">
    <property type="entry name" value="spore_III_AC"/>
    <property type="match status" value="1"/>
</dbReference>
<keyword evidence="1" id="KW-0812">Transmembrane</keyword>
<name>A0A926HV59_9FIRM</name>
<feature type="transmembrane region" description="Helical" evidence="1">
    <location>
        <begin position="31"/>
        <end position="51"/>
    </location>
</feature>
<evidence type="ECO:0000313" key="2">
    <source>
        <dbReference type="EMBL" id="MBC8537619.1"/>
    </source>
</evidence>
<evidence type="ECO:0000256" key="1">
    <source>
        <dbReference type="SAM" id="Phobius"/>
    </source>
</evidence>
<reference evidence="2" key="1">
    <citation type="submission" date="2020-08" db="EMBL/GenBank/DDBJ databases">
        <title>Genome public.</title>
        <authorList>
            <person name="Liu C."/>
            <person name="Sun Q."/>
        </authorList>
    </citation>
    <scope>NUCLEOTIDE SEQUENCE</scope>
    <source>
        <strain evidence="2">NSJ-63</strain>
    </source>
</reference>
<proteinExistence type="predicted"/>
<comment type="caution">
    <text evidence="2">The sequence shown here is derived from an EMBL/GenBank/DDBJ whole genome shotgun (WGS) entry which is preliminary data.</text>
</comment>
<protein>
    <submittedName>
        <fullName evidence="2">Stage III sporulation protein AC</fullName>
    </submittedName>
</protein>